<reference evidence="2 3" key="1">
    <citation type="submission" date="2017-02" db="EMBL/GenBank/DDBJ databases">
        <authorList>
            <person name="Peterson S.W."/>
        </authorList>
    </citation>
    <scope>NUCLEOTIDE SEQUENCE [LARGE SCALE GENOMIC DNA]</scope>
    <source>
        <strain evidence="2 3">DSM 25262</strain>
    </source>
</reference>
<evidence type="ECO:0008006" key="4">
    <source>
        <dbReference type="Google" id="ProtNLM"/>
    </source>
</evidence>
<evidence type="ECO:0000313" key="3">
    <source>
        <dbReference type="Proteomes" id="UP000190961"/>
    </source>
</evidence>
<dbReference type="AlphaFoldDB" id="A0A1T5MKS9"/>
<dbReference type="Pfam" id="PF13689">
    <property type="entry name" value="DUF4154"/>
    <property type="match status" value="1"/>
</dbReference>
<dbReference type="RefSeq" id="WP_079690096.1">
    <property type="nucleotide sequence ID" value="NZ_FUZU01000005.1"/>
</dbReference>
<gene>
    <name evidence="2" type="ORF">SAMN05660236_5596</name>
</gene>
<feature type="chain" id="PRO_5010572364" description="YfiR family protein" evidence="1">
    <location>
        <begin position="22"/>
        <end position="169"/>
    </location>
</feature>
<name>A0A1T5MKS9_9BACT</name>
<keyword evidence="1" id="KW-0732">Signal</keyword>
<dbReference type="Proteomes" id="UP000190961">
    <property type="component" value="Unassembled WGS sequence"/>
</dbReference>
<feature type="signal peptide" evidence="1">
    <location>
        <begin position="1"/>
        <end position="21"/>
    </location>
</feature>
<accession>A0A1T5MKS9</accession>
<organism evidence="2 3">
    <name type="scientific">Ohtaekwangia koreensis</name>
    <dbReference type="NCBI Taxonomy" id="688867"/>
    <lineage>
        <taxon>Bacteria</taxon>
        <taxon>Pseudomonadati</taxon>
        <taxon>Bacteroidota</taxon>
        <taxon>Cytophagia</taxon>
        <taxon>Cytophagales</taxon>
        <taxon>Fulvivirgaceae</taxon>
        <taxon>Ohtaekwangia</taxon>
    </lineage>
</organism>
<keyword evidence="3" id="KW-1185">Reference proteome</keyword>
<dbReference type="EMBL" id="FUZU01000005">
    <property type="protein sequence ID" value="SKC88469.1"/>
    <property type="molecule type" value="Genomic_DNA"/>
</dbReference>
<evidence type="ECO:0000256" key="1">
    <source>
        <dbReference type="SAM" id="SignalP"/>
    </source>
</evidence>
<protein>
    <recommendedName>
        <fullName evidence="4">YfiR family protein</fullName>
    </recommendedName>
</protein>
<proteinExistence type="predicted"/>
<dbReference type="OrthoDB" id="1342147at2"/>
<evidence type="ECO:0000313" key="2">
    <source>
        <dbReference type="EMBL" id="SKC88469.1"/>
    </source>
</evidence>
<sequence length="169" mass="18743">MKYLRLSIALCMVMFALSAKAQTTNYHVYSLFVINIAKYSSWPVQNGEMQITVLGKSKIFEELLKQNGKIVNGSIVKVSQVDNVTAIDLPHILYIADGKSGALDDVLKSLQGKPVIIICEREGLFKKGAGFSFVVMENSTLRFDINNTELDKRQIKVSKNLSALANQSI</sequence>
<dbReference type="InterPro" id="IPR025293">
    <property type="entry name" value="YfiR/HmsC-like"/>
</dbReference>
<dbReference type="STRING" id="688867.SAMN05660236_5596"/>